<keyword evidence="1" id="KW-1133">Transmembrane helix</keyword>
<dbReference type="AlphaFoldDB" id="T1K8N7"/>
<dbReference type="EMBL" id="CAEY01001879">
    <property type="status" value="NOT_ANNOTATED_CDS"/>
    <property type="molecule type" value="Genomic_DNA"/>
</dbReference>
<keyword evidence="1" id="KW-0472">Membrane</keyword>
<dbReference type="EnsemblMetazoa" id="tetur07g02000.1">
    <property type="protein sequence ID" value="tetur07g02000.1"/>
    <property type="gene ID" value="tetur07g02000"/>
</dbReference>
<accession>T1K8N7</accession>
<feature type="transmembrane region" description="Helical" evidence="1">
    <location>
        <begin position="399"/>
        <end position="420"/>
    </location>
</feature>
<reference evidence="3" key="1">
    <citation type="submission" date="2011-08" db="EMBL/GenBank/DDBJ databases">
        <authorList>
            <person name="Rombauts S."/>
        </authorList>
    </citation>
    <scope>NUCLEOTIDE SEQUENCE</scope>
    <source>
        <strain evidence="3">London</strain>
    </source>
</reference>
<protein>
    <submittedName>
        <fullName evidence="2">Uncharacterized protein</fullName>
    </submittedName>
</protein>
<proteinExistence type="predicted"/>
<name>T1K8N7_TETUR</name>
<organism evidence="2 3">
    <name type="scientific">Tetranychus urticae</name>
    <name type="common">Two-spotted spider mite</name>
    <dbReference type="NCBI Taxonomy" id="32264"/>
    <lineage>
        <taxon>Eukaryota</taxon>
        <taxon>Metazoa</taxon>
        <taxon>Ecdysozoa</taxon>
        <taxon>Arthropoda</taxon>
        <taxon>Chelicerata</taxon>
        <taxon>Arachnida</taxon>
        <taxon>Acari</taxon>
        <taxon>Acariformes</taxon>
        <taxon>Trombidiformes</taxon>
        <taxon>Prostigmata</taxon>
        <taxon>Eleutherengona</taxon>
        <taxon>Raphignathae</taxon>
        <taxon>Tetranychoidea</taxon>
        <taxon>Tetranychidae</taxon>
        <taxon>Tetranychus</taxon>
    </lineage>
</organism>
<feature type="transmembrane region" description="Helical" evidence="1">
    <location>
        <begin position="475"/>
        <end position="498"/>
    </location>
</feature>
<evidence type="ECO:0000256" key="1">
    <source>
        <dbReference type="SAM" id="Phobius"/>
    </source>
</evidence>
<keyword evidence="3" id="KW-1185">Reference proteome</keyword>
<dbReference type="Proteomes" id="UP000015104">
    <property type="component" value="Unassembled WGS sequence"/>
</dbReference>
<evidence type="ECO:0000313" key="3">
    <source>
        <dbReference type="Proteomes" id="UP000015104"/>
    </source>
</evidence>
<feature type="transmembrane region" description="Helical" evidence="1">
    <location>
        <begin position="440"/>
        <end position="463"/>
    </location>
</feature>
<keyword evidence="1" id="KW-0812">Transmembrane</keyword>
<evidence type="ECO:0000313" key="2">
    <source>
        <dbReference type="EnsemblMetazoa" id="tetur07g02000.1"/>
    </source>
</evidence>
<sequence>MLARRPFDCRTCRISIHLSMNTSLDNYPLDFNISYGFMKTLFPAFIDYTAHETVLREDKSDFHKINSSSNPLNQTVNSSESQIYLDDNFFGGFDQHFLIGYDALAIPGRNNNQTSTNETSSNLRLLSSGSQLMGYRILFSDDPSSHSAPLVTYTLCYSLDKSYGTQYIPLTTCYPYVNENVKQCVCWETTNWKTYFFPSIKKITEYELPDAPVACKNVSQIRIRCGRLVNKRLPGYFDINLIRANGSSIGSLQINRSTIWSSNSLMSSDVTDLLIDFYSVRPLDKPRFIEITFHKSPASKVSLIYLYGLVIKSQDFYQVYPYCHYLQHNRNVRLSDSADWSRAMTRINMITSLPITLQRVQSLTWLERCLISIFIIQYLASKLLSTLETHDQNYITASLVEGVGGAIFLYTWVLLAYIAVFKRHNSDRYNLMSLSSNHQLFNIIGSLLVIVIIIEVFNAAVVINKSYWRGETFNLSIASNYTSTITGLIIESIIFRFYKPDKSGPMSFDLGYDASTNAT</sequence>
<reference evidence="2" key="2">
    <citation type="submission" date="2015-06" db="UniProtKB">
        <authorList>
            <consortium name="EnsemblMetazoa"/>
        </authorList>
    </citation>
    <scope>IDENTIFICATION</scope>
</reference>
<dbReference type="HOGENOM" id="CLU_525130_0_0_1"/>